<reference evidence="1" key="1">
    <citation type="submission" date="2021-06" db="EMBL/GenBank/DDBJ databases">
        <authorList>
            <person name="Kallberg Y."/>
            <person name="Tangrot J."/>
            <person name="Rosling A."/>
        </authorList>
    </citation>
    <scope>NUCLEOTIDE SEQUENCE</scope>
    <source>
        <strain evidence="1">CL356</strain>
    </source>
</reference>
<comment type="caution">
    <text evidence="1">The sequence shown here is derived from an EMBL/GenBank/DDBJ whole genome shotgun (WGS) entry which is preliminary data.</text>
</comment>
<dbReference type="EMBL" id="CAJVPT010014709">
    <property type="protein sequence ID" value="CAG8606900.1"/>
    <property type="molecule type" value="Genomic_DNA"/>
</dbReference>
<proteinExistence type="predicted"/>
<sequence length="281" mass="31073">TGAFIVAAWMFIWMGYSGLTTMFVSYGASFGILWKLLGVSYLLVAAGALYGAHAIFYEIPHRVATFVRVYLGAVIFYLVANIVFIIAVEIAVASAVAAAKKTCEDAQSSLPANERTDCNVNTVAYPIVGWLLPFGFGVVWQFWDLVMEVGENSRQTDEQHQRKKLSKDFFGPGAKPGTIPTDVEQATGLERLELLAAMEGKEFFEMKPLHITRKGTKDDPVLVKSVDPIRYVGCSGYPTDSHELLWITVDKSHGIDRCPECGQVFKLNFVGKEDHGHGHHH</sequence>
<evidence type="ECO:0000313" key="2">
    <source>
        <dbReference type="Proteomes" id="UP000789525"/>
    </source>
</evidence>
<dbReference type="Proteomes" id="UP000789525">
    <property type="component" value="Unassembled WGS sequence"/>
</dbReference>
<feature type="non-terminal residue" evidence="1">
    <location>
        <position position="1"/>
    </location>
</feature>
<gene>
    <name evidence="1" type="ORF">ACOLOM_LOCUS6887</name>
</gene>
<evidence type="ECO:0000313" key="1">
    <source>
        <dbReference type="EMBL" id="CAG8606900.1"/>
    </source>
</evidence>
<name>A0ACA9MTS6_9GLOM</name>
<protein>
    <submittedName>
        <fullName evidence="1">14958_t:CDS:1</fullName>
    </submittedName>
</protein>
<accession>A0ACA9MTS6</accession>
<keyword evidence="2" id="KW-1185">Reference proteome</keyword>
<organism evidence="1 2">
    <name type="scientific">Acaulospora colombiana</name>
    <dbReference type="NCBI Taxonomy" id="27376"/>
    <lineage>
        <taxon>Eukaryota</taxon>
        <taxon>Fungi</taxon>
        <taxon>Fungi incertae sedis</taxon>
        <taxon>Mucoromycota</taxon>
        <taxon>Glomeromycotina</taxon>
        <taxon>Glomeromycetes</taxon>
        <taxon>Diversisporales</taxon>
        <taxon>Acaulosporaceae</taxon>
        <taxon>Acaulospora</taxon>
    </lineage>
</organism>